<protein>
    <submittedName>
        <fullName evidence="1">Uncharacterized protein</fullName>
    </submittedName>
</protein>
<organism evidence="1">
    <name type="scientific">marine sediment metagenome</name>
    <dbReference type="NCBI Taxonomy" id="412755"/>
    <lineage>
        <taxon>unclassified sequences</taxon>
        <taxon>metagenomes</taxon>
        <taxon>ecological metagenomes</taxon>
    </lineage>
</organism>
<sequence length="55" mass="6666">NDLRKKYQIAEQLDFDLVQDPTENIGQLVVRMHSSEWLYLMRMEKSLLWELPRST</sequence>
<accession>X1S0A7</accession>
<proteinExistence type="predicted"/>
<name>X1S0A7_9ZZZZ</name>
<reference evidence="1" key="1">
    <citation type="journal article" date="2014" name="Front. Microbiol.">
        <title>High frequency of phylogenetically diverse reductive dehalogenase-homologous genes in deep subseafloor sedimentary metagenomes.</title>
        <authorList>
            <person name="Kawai M."/>
            <person name="Futagami T."/>
            <person name="Toyoda A."/>
            <person name="Takaki Y."/>
            <person name="Nishi S."/>
            <person name="Hori S."/>
            <person name="Arai W."/>
            <person name="Tsubouchi T."/>
            <person name="Morono Y."/>
            <person name="Uchiyama I."/>
            <person name="Ito T."/>
            <person name="Fujiyama A."/>
            <person name="Inagaki F."/>
            <person name="Takami H."/>
        </authorList>
    </citation>
    <scope>NUCLEOTIDE SEQUENCE</scope>
    <source>
        <strain evidence="1">Expedition CK06-06</strain>
    </source>
</reference>
<comment type="caution">
    <text evidence="1">The sequence shown here is derived from an EMBL/GenBank/DDBJ whole genome shotgun (WGS) entry which is preliminary data.</text>
</comment>
<dbReference type="EMBL" id="BARV01045439">
    <property type="protein sequence ID" value="GAI68890.1"/>
    <property type="molecule type" value="Genomic_DNA"/>
</dbReference>
<dbReference type="AlphaFoldDB" id="X1S0A7"/>
<evidence type="ECO:0000313" key="1">
    <source>
        <dbReference type="EMBL" id="GAI68890.1"/>
    </source>
</evidence>
<feature type="non-terminal residue" evidence="1">
    <location>
        <position position="55"/>
    </location>
</feature>
<feature type="non-terminal residue" evidence="1">
    <location>
        <position position="1"/>
    </location>
</feature>
<gene>
    <name evidence="1" type="ORF">S06H3_66562</name>
</gene>